<evidence type="ECO:0000256" key="4">
    <source>
        <dbReference type="ARBA" id="ARBA00023163"/>
    </source>
</evidence>
<evidence type="ECO:0000256" key="3">
    <source>
        <dbReference type="ARBA" id="ARBA00023125"/>
    </source>
</evidence>
<dbReference type="CDD" id="cd15831">
    <property type="entry name" value="BTAD"/>
    <property type="match status" value="1"/>
</dbReference>
<evidence type="ECO:0000259" key="6">
    <source>
        <dbReference type="PROSITE" id="PS51755"/>
    </source>
</evidence>
<feature type="domain" description="OmpR/PhoB-type" evidence="6">
    <location>
        <begin position="5"/>
        <end position="114"/>
    </location>
</feature>
<dbReference type="Proteomes" id="UP000298860">
    <property type="component" value="Unassembled WGS sequence"/>
</dbReference>
<dbReference type="InterPro" id="IPR005158">
    <property type="entry name" value="BTAD"/>
</dbReference>
<protein>
    <recommendedName>
        <fullName evidence="6">OmpR/PhoB-type domain-containing protein</fullName>
    </recommendedName>
</protein>
<dbReference type="GO" id="GO:0000160">
    <property type="term" value="P:phosphorelay signal transduction system"/>
    <property type="evidence" value="ECO:0007669"/>
    <property type="project" value="InterPro"/>
</dbReference>
<evidence type="ECO:0000313" key="8">
    <source>
        <dbReference type="Proteomes" id="UP000298860"/>
    </source>
</evidence>
<comment type="similarity">
    <text evidence="1">Belongs to the AfsR/DnrI/RedD regulatory family.</text>
</comment>
<keyword evidence="3 5" id="KW-0238">DNA-binding</keyword>
<keyword evidence="2" id="KW-0805">Transcription regulation</keyword>
<sequence length="285" mass="31520">MCALALGFYLGDRDLNIHILGPLVVTDRRLRPLPTVPKPRQVLALLVTHADKVVPTSAFLRELWDGTPPRTAMTTLQTYVGQLRRVLATALEIDVTEVVDRVLVTETGGYALSTEMLSLDLSEYVRLDLLGVAAVRAGNDEEGARLLRRALDLWHGPALVNVEAGPLLEAQISRLEESRRCAQEHRIIADLRLGAHHTVVGELFELTAMYPLHESLHGHLMLALYRCGRRSEALAVFRALRSRLVDELGLEPSAELLHLQRSILAADPALNAPGRDRGRLRVNAS</sequence>
<evidence type="ECO:0000256" key="1">
    <source>
        <dbReference type="ARBA" id="ARBA00005820"/>
    </source>
</evidence>
<proteinExistence type="inferred from homology"/>
<dbReference type="InterPro" id="IPR036388">
    <property type="entry name" value="WH-like_DNA-bd_sf"/>
</dbReference>
<reference evidence="8" key="1">
    <citation type="submission" date="2019-04" db="EMBL/GenBank/DDBJ databases">
        <title>Draft genome sequence of Pseudonocardiaceae bacterium SL3-2-4.</title>
        <authorList>
            <person name="Ningsih F."/>
            <person name="Yokota A."/>
            <person name="Sakai Y."/>
            <person name="Nanatani K."/>
            <person name="Yabe S."/>
            <person name="Oetari A."/>
            <person name="Sjamsuridzal W."/>
        </authorList>
    </citation>
    <scope>NUCLEOTIDE SEQUENCE [LARGE SCALE GENOMIC DNA]</scope>
    <source>
        <strain evidence="8">SL3-2-4</strain>
    </source>
</reference>
<keyword evidence="8" id="KW-1185">Reference proteome</keyword>
<dbReference type="Pfam" id="PF03704">
    <property type="entry name" value="BTAD"/>
    <property type="match status" value="1"/>
</dbReference>
<dbReference type="PANTHER" id="PTHR35807">
    <property type="entry name" value="TRANSCRIPTIONAL REGULATOR REDD-RELATED"/>
    <property type="match status" value="1"/>
</dbReference>
<dbReference type="GO" id="GO:0006355">
    <property type="term" value="P:regulation of DNA-templated transcription"/>
    <property type="evidence" value="ECO:0007669"/>
    <property type="project" value="InterPro"/>
</dbReference>
<feature type="DNA-binding region" description="OmpR/PhoB-type" evidence="5">
    <location>
        <begin position="5"/>
        <end position="114"/>
    </location>
</feature>
<evidence type="ECO:0000256" key="2">
    <source>
        <dbReference type="ARBA" id="ARBA00023015"/>
    </source>
</evidence>
<dbReference type="Pfam" id="PF00486">
    <property type="entry name" value="Trans_reg_C"/>
    <property type="match status" value="1"/>
</dbReference>
<dbReference type="PROSITE" id="PS51755">
    <property type="entry name" value="OMPR_PHOB"/>
    <property type="match status" value="1"/>
</dbReference>
<dbReference type="SUPFAM" id="SSF48452">
    <property type="entry name" value="TPR-like"/>
    <property type="match status" value="1"/>
</dbReference>
<dbReference type="SUPFAM" id="SSF46894">
    <property type="entry name" value="C-terminal effector domain of the bipartite response regulators"/>
    <property type="match status" value="1"/>
</dbReference>
<dbReference type="AlphaFoldDB" id="A0A4D4JDQ4"/>
<gene>
    <name evidence="7" type="ORF">GTS_47830</name>
</gene>
<evidence type="ECO:0000256" key="5">
    <source>
        <dbReference type="PROSITE-ProRule" id="PRU01091"/>
    </source>
</evidence>
<dbReference type="InterPro" id="IPR001867">
    <property type="entry name" value="OmpR/PhoB-type_DNA-bd"/>
</dbReference>
<dbReference type="InterPro" id="IPR051677">
    <property type="entry name" value="AfsR-DnrI-RedD_regulator"/>
</dbReference>
<dbReference type="InterPro" id="IPR011990">
    <property type="entry name" value="TPR-like_helical_dom_sf"/>
</dbReference>
<organism evidence="7 8">
    <name type="scientific">Gandjariella thermophila</name>
    <dbReference type="NCBI Taxonomy" id="1931992"/>
    <lineage>
        <taxon>Bacteria</taxon>
        <taxon>Bacillati</taxon>
        <taxon>Actinomycetota</taxon>
        <taxon>Actinomycetes</taxon>
        <taxon>Pseudonocardiales</taxon>
        <taxon>Pseudonocardiaceae</taxon>
        <taxon>Gandjariella</taxon>
    </lineage>
</organism>
<comment type="caution">
    <text evidence="7">The sequence shown here is derived from an EMBL/GenBank/DDBJ whole genome shotgun (WGS) entry which is preliminary data.</text>
</comment>
<name>A0A4D4JDQ4_9PSEU</name>
<dbReference type="InterPro" id="IPR016032">
    <property type="entry name" value="Sig_transdc_resp-reg_C-effctor"/>
</dbReference>
<evidence type="ECO:0000313" key="7">
    <source>
        <dbReference type="EMBL" id="GDY33150.1"/>
    </source>
</evidence>
<dbReference type="EMBL" id="BJFL01000035">
    <property type="protein sequence ID" value="GDY33150.1"/>
    <property type="molecule type" value="Genomic_DNA"/>
</dbReference>
<accession>A0A4D4JDQ4</accession>
<dbReference type="PANTHER" id="PTHR35807:SF1">
    <property type="entry name" value="TRANSCRIPTIONAL REGULATOR REDD"/>
    <property type="match status" value="1"/>
</dbReference>
<keyword evidence="4" id="KW-0804">Transcription</keyword>
<dbReference type="Gene3D" id="1.10.10.10">
    <property type="entry name" value="Winged helix-like DNA-binding domain superfamily/Winged helix DNA-binding domain"/>
    <property type="match status" value="1"/>
</dbReference>
<dbReference type="Gene3D" id="1.25.40.10">
    <property type="entry name" value="Tetratricopeptide repeat domain"/>
    <property type="match status" value="1"/>
</dbReference>
<dbReference type="GO" id="GO:0003677">
    <property type="term" value="F:DNA binding"/>
    <property type="evidence" value="ECO:0007669"/>
    <property type="project" value="UniProtKB-UniRule"/>
</dbReference>
<dbReference type="SMART" id="SM01043">
    <property type="entry name" value="BTAD"/>
    <property type="match status" value="1"/>
</dbReference>